<dbReference type="EMBL" id="GDHF01025849">
    <property type="protein sequence ID" value="JAI26465.1"/>
    <property type="molecule type" value="Transcribed_RNA"/>
</dbReference>
<protein>
    <submittedName>
        <fullName evidence="1">Uncharacterized protein</fullName>
    </submittedName>
</protein>
<proteinExistence type="predicted"/>
<organism evidence="1">
    <name type="scientific">Bactrocera latifrons</name>
    <name type="common">Malaysian fruit fly</name>
    <name type="synonym">Chaetodacus latifrons</name>
    <dbReference type="NCBI Taxonomy" id="174628"/>
    <lineage>
        <taxon>Eukaryota</taxon>
        <taxon>Metazoa</taxon>
        <taxon>Ecdysozoa</taxon>
        <taxon>Arthropoda</taxon>
        <taxon>Hexapoda</taxon>
        <taxon>Insecta</taxon>
        <taxon>Pterygota</taxon>
        <taxon>Neoptera</taxon>
        <taxon>Endopterygota</taxon>
        <taxon>Diptera</taxon>
        <taxon>Brachycera</taxon>
        <taxon>Muscomorpha</taxon>
        <taxon>Tephritoidea</taxon>
        <taxon>Tephritidae</taxon>
        <taxon>Bactrocera</taxon>
        <taxon>Bactrocera</taxon>
    </lineage>
</organism>
<accession>A0A0K8UJE6</accession>
<reference evidence="1" key="1">
    <citation type="submission" date="2015-06" db="EMBL/GenBank/DDBJ databases">
        <authorList>
            <person name="Hoefler B.C."/>
            <person name="Straight P.D."/>
        </authorList>
    </citation>
    <scope>NUCLEOTIDE SEQUENCE</scope>
</reference>
<sequence>WFQHHSISTKNSVALTSVKQSYPTTYDPETDDQWAEYCGTRSKIKVLLTDFFDFRVLVLSVFLPAVQTVDDFSAMLCFHDGICKKRLELWADNSWFLHCINL</sequence>
<name>A0A0K8UJE6_BACLA</name>
<dbReference type="AlphaFoldDB" id="A0A0K8UJE6"/>
<evidence type="ECO:0000313" key="1">
    <source>
        <dbReference type="EMBL" id="JAI26465.1"/>
    </source>
</evidence>
<feature type="non-terminal residue" evidence="1">
    <location>
        <position position="1"/>
    </location>
</feature>
<gene>
    <name evidence="1" type="ORF">c0_g2_i1</name>
</gene>